<dbReference type="Pfam" id="PF00126">
    <property type="entry name" value="HTH_1"/>
    <property type="match status" value="1"/>
</dbReference>
<reference evidence="6 7" key="1">
    <citation type="submission" date="2018-11" db="EMBL/GenBank/DDBJ databases">
        <title>Trebonia kvetii gen.nov., sp.nov., a novel acidophilic actinobacterium, and proposal of the new actinobacterial family Treboniaceae fam. nov.</title>
        <authorList>
            <person name="Rapoport D."/>
            <person name="Sagova-Mareckova M."/>
            <person name="Sedlacek I."/>
            <person name="Provaznik J."/>
            <person name="Kralova S."/>
            <person name="Pavlinic D."/>
            <person name="Benes V."/>
            <person name="Kopecky J."/>
        </authorList>
    </citation>
    <scope>NUCLEOTIDE SEQUENCE [LARGE SCALE GENOMIC DNA]</scope>
    <source>
        <strain evidence="6 7">15Tr583</strain>
    </source>
</reference>
<proteinExistence type="inferred from homology"/>
<dbReference type="PROSITE" id="PS50931">
    <property type="entry name" value="HTH_LYSR"/>
    <property type="match status" value="1"/>
</dbReference>
<dbReference type="OrthoDB" id="9789529at2"/>
<evidence type="ECO:0000256" key="1">
    <source>
        <dbReference type="ARBA" id="ARBA00009437"/>
    </source>
</evidence>
<keyword evidence="4" id="KW-0804">Transcription</keyword>
<gene>
    <name evidence="6" type="ORF">EAS64_24635</name>
</gene>
<dbReference type="PANTHER" id="PTHR30579:SF7">
    <property type="entry name" value="HTH-TYPE TRANSCRIPTIONAL REGULATOR LRHA-RELATED"/>
    <property type="match status" value="1"/>
</dbReference>
<dbReference type="InterPro" id="IPR036390">
    <property type="entry name" value="WH_DNA-bd_sf"/>
</dbReference>
<name>A0A6P2BZD8_9ACTN</name>
<evidence type="ECO:0000313" key="7">
    <source>
        <dbReference type="Proteomes" id="UP000460272"/>
    </source>
</evidence>
<dbReference type="InterPro" id="IPR000847">
    <property type="entry name" value="LysR_HTH_N"/>
</dbReference>
<dbReference type="GO" id="GO:0003677">
    <property type="term" value="F:DNA binding"/>
    <property type="evidence" value="ECO:0007669"/>
    <property type="project" value="UniProtKB-KW"/>
</dbReference>
<dbReference type="EMBL" id="RPFW01000004">
    <property type="protein sequence ID" value="TVZ03561.1"/>
    <property type="molecule type" value="Genomic_DNA"/>
</dbReference>
<dbReference type="Gene3D" id="3.40.190.10">
    <property type="entry name" value="Periplasmic binding protein-like II"/>
    <property type="match status" value="2"/>
</dbReference>
<dbReference type="GO" id="GO:0003700">
    <property type="term" value="F:DNA-binding transcription factor activity"/>
    <property type="evidence" value="ECO:0007669"/>
    <property type="project" value="InterPro"/>
</dbReference>
<dbReference type="SUPFAM" id="SSF53850">
    <property type="entry name" value="Periplasmic binding protein-like II"/>
    <property type="match status" value="1"/>
</dbReference>
<comment type="caution">
    <text evidence="6">The sequence shown here is derived from an EMBL/GenBank/DDBJ whole genome shotgun (WGS) entry which is preliminary data.</text>
</comment>
<dbReference type="Proteomes" id="UP000460272">
    <property type="component" value="Unassembled WGS sequence"/>
</dbReference>
<dbReference type="InterPro" id="IPR050176">
    <property type="entry name" value="LTTR"/>
</dbReference>
<dbReference type="Gene3D" id="1.10.10.10">
    <property type="entry name" value="Winged helix-like DNA-binding domain superfamily/Winged helix DNA-binding domain"/>
    <property type="match status" value="1"/>
</dbReference>
<protein>
    <submittedName>
        <fullName evidence="6">LysR family transcriptional regulator</fullName>
    </submittedName>
</protein>
<sequence length="294" mass="31428">MRDDLKITDLRSFAATIRSGSITRGATALDLSQPVVSQRIQRLEKIVGERLVIRDARGTRVTPHGEKLLAYAERILALHDEARSALEVGPPFAGKRSIGLLEDLAMAHLPAALADFARLHPAVELEVIVGTAASLRERAERGELDLVLGDPDVMPESAVRWRKSLQLSWACAPSFDPGATPLPLVLFSPPCSWRQPMLDALSAHGLQWRVAFQSTSVHAVQAALAAGIGIGALLPVNIPPACRYLRGGTALPEAPTVEIAIARRAGTGADPALASLDALLRRAMRASFASAYPD</sequence>
<dbReference type="PANTHER" id="PTHR30579">
    <property type="entry name" value="TRANSCRIPTIONAL REGULATOR"/>
    <property type="match status" value="1"/>
</dbReference>
<evidence type="ECO:0000259" key="5">
    <source>
        <dbReference type="PROSITE" id="PS50931"/>
    </source>
</evidence>
<dbReference type="InterPro" id="IPR005119">
    <property type="entry name" value="LysR_subst-bd"/>
</dbReference>
<evidence type="ECO:0000256" key="4">
    <source>
        <dbReference type="ARBA" id="ARBA00023163"/>
    </source>
</evidence>
<evidence type="ECO:0000256" key="3">
    <source>
        <dbReference type="ARBA" id="ARBA00023125"/>
    </source>
</evidence>
<evidence type="ECO:0000313" key="6">
    <source>
        <dbReference type="EMBL" id="TVZ03561.1"/>
    </source>
</evidence>
<dbReference type="RefSeq" id="WP_145856447.1">
    <property type="nucleotide sequence ID" value="NZ_RPFW01000004.1"/>
</dbReference>
<keyword evidence="2" id="KW-0805">Transcription regulation</keyword>
<dbReference type="AlphaFoldDB" id="A0A6P2BZD8"/>
<evidence type="ECO:0000256" key="2">
    <source>
        <dbReference type="ARBA" id="ARBA00023015"/>
    </source>
</evidence>
<feature type="domain" description="HTH lysR-type" evidence="5">
    <location>
        <begin position="5"/>
        <end position="62"/>
    </location>
</feature>
<keyword evidence="7" id="KW-1185">Reference proteome</keyword>
<dbReference type="PRINTS" id="PR00039">
    <property type="entry name" value="HTHLYSR"/>
</dbReference>
<comment type="similarity">
    <text evidence="1">Belongs to the LysR transcriptional regulatory family.</text>
</comment>
<dbReference type="Pfam" id="PF03466">
    <property type="entry name" value="LysR_substrate"/>
    <property type="match status" value="1"/>
</dbReference>
<keyword evidence="3" id="KW-0238">DNA-binding</keyword>
<dbReference type="SUPFAM" id="SSF46785">
    <property type="entry name" value="Winged helix' DNA-binding domain"/>
    <property type="match status" value="1"/>
</dbReference>
<accession>A0A6P2BZD8</accession>
<dbReference type="InterPro" id="IPR036388">
    <property type="entry name" value="WH-like_DNA-bd_sf"/>
</dbReference>
<organism evidence="6 7">
    <name type="scientific">Trebonia kvetii</name>
    <dbReference type="NCBI Taxonomy" id="2480626"/>
    <lineage>
        <taxon>Bacteria</taxon>
        <taxon>Bacillati</taxon>
        <taxon>Actinomycetota</taxon>
        <taxon>Actinomycetes</taxon>
        <taxon>Streptosporangiales</taxon>
        <taxon>Treboniaceae</taxon>
        <taxon>Trebonia</taxon>
    </lineage>
</organism>